<feature type="region of interest" description="Disordered" evidence="1">
    <location>
        <begin position="138"/>
        <end position="232"/>
    </location>
</feature>
<reference evidence="2" key="1">
    <citation type="submission" date="2023-03" db="EMBL/GenBank/DDBJ databases">
        <title>Massive genome expansion in bonnet fungi (Mycena s.s.) driven by repeated elements and novel gene families across ecological guilds.</title>
        <authorList>
            <consortium name="Lawrence Berkeley National Laboratory"/>
            <person name="Harder C.B."/>
            <person name="Miyauchi S."/>
            <person name="Viragh M."/>
            <person name="Kuo A."/>
            <person name="Thoen E."/>
            <person name="Andreopoulos B."/>
            <person name="Lu D."/>
            <person name="Skrede I."/>
            <person name="Drula E."/>
            <person name="Henrissat B."/>
            <person name="Morin E."/>
            <person name="Kohler A."/>
            <person name="Barry K."/>
            <person name="LaButti K."/>
            <person name="Morin E."/>
            <person name="Salamov A."/>
            <person name="Lipzen A."/>
            <person name="Mereny Z."/>
            <person name="Hegedus B."/>
            <person name="Baldrian P."/>
            <person name="Stursova M."/>
            <person name="Weitz H."/>
            <person name="Taylor A."/>
            <person name="Grigoriev I.V."/>
            <person name="Nagy L.G."/>
            <person name="Martin F."/>
            <person name="Kauserud H."/>
        </authorList>
    </citation>
    <scope>NUCLEOTIDE SEQUENCE</scope>
    <source>
        <strain evidence="2">CBHHK200</strain>
    </source>
</reference>
<proteinExistence type="predicted"/>
<name>A0AAD6X2W7_9AGAR</name>
<organism evidence="2 3">
    <name type="scientific">Mycena alexandri</name>
    <dbReference type="NCBI Taxonomy" id="1745969"/>
    <lineage>
        <taxon>Eukaryota</taxon>
        <taxon>Fungi</taxon>
        <taxon>Dikarya</taxon>
        <taxon>Basidiomycota</taxon>
        <taxon>Agaricomycotina</taxon>
        <taxon>Agaricomycetes</taxon>
        <taxon>Agaricomycetidae</taxon>
        <taxon>Agaricales</taxon>
        <taxon>Marasmiineae</taxon>
        <taxon>Mycenaceae</taxon>
        <taxon>Mycena</taxon>
    </lineage>
</organism>
<feature type="region of interest" description="Disordered" evidence="1">
    <location>
        <begin position="1"/>
        <end position="101"/>
    </location>
</feature>
<keyword evidence="3" id="KW-1185">Reference proteome</keyword>
<gene>
    <name evidence="2" type="ORF">C8F04DRAFT_1261437</name>
</gene>
<dbReference type="EMBL" id="JARJCM010000069">
    <property type="protein sequence ID" value="KAJ7032856.1"/>
    <property type="molecule type" value="Genomic_DNA"/>
</dbReference>
<evidence type="ECO:0000256" key="1">
    <source>
        <dbReference type="SAM" id="MobiDB-lite"/>
    </source>
</evidence>
<feature type="compositionally biased region" description="Low complexity" evidence="1">
    <location>
        <begin position="165"/>
        <end position="181"/>
    </location>
</feature>
<evidence type="ECO:0000313" key="2">
    <source>
        <dbReference type="EMBL" id="KAJ7032856.1"/>
    </source>
</evidence>
<accession>A0AAD6X2W7</accession>
<feature type="compositionally biased region" description="Basic and acidic residues" evidence="1">
    <location>
        <begin position="1"/>
        <end position="10"/>
    </location>
</feature>
<protein>
    <submittedName>
        <fullName evidence="2">Uncharacterized protein</fullName>
    </submittedName>
</protein>
<sequence length="232" mass="25074">MSLPKPRSDRPNGATCSHRRPHHSTSTPAAYRTHTPAPAASRALHAAKRIIPAPHPRKTHTAAAHDRLPHARACRRRSRPPSRPTPTRRTSLAKTQSRTSSDVRTYAIVPMSAGMRAAKRTRKPRTAFRGAFIRMRAPRHRAPSTPRSGAHAAPCPTLWPPGTPLLPSLAHTPLAQKTTLPPKKKTHLRREPGKLLDPVVQHAEGADDEEGPGGAPLVPEVGAEGDGLEGLL</sequence>
<evidence type="ECO:0000313" key="3">
    <source>
        <dbReference type="Proteomes" id="UP001218188"/>
    </source>
</evidence>
<dbReference type="Proteomes" id="UP001218188">
    <property type="component" value="Unassembled WGS sequence"/>
</dbReference>
<feature type="compositionally biased region" description="Polar residues" evidence="1">
    <location>
        <begin position="92"/>
        <end position="101"/>
    </location>
</feature>
<feature type="compositionally biased region" description="Basic residues" evidence="1">
    <location>
        <begin position="70"/>
        <end position="80"/>
    </location>
</feature>
<comment type="caution">
    <text evidence="2">The sequence shown here is derived from an EMBL/GenBank/DDBJ whole genome shotgun (WGS) entry which is preliminary data.</text>
</comment>
<dbReference type="AlphaFoldDB" id="A0AAD6X2W7"/>